<feature type="transmembrane region" description="Helical" evidence="6">
    <location>
        <begin position="412"/>
        <end position="445"/>
    </location>
</feature>
<feature type="transmembrane region" description="Helical" evidence="6">
    <location>
        <begin position="465"/>
        <end position="490"/>
    </location>
</feature>
<evidence type="ECO:0000256" key="1">
    <source>
        <dbReference type="ARBA" id="ARBA00004651"/>
    </source>
</evidence>
<dbReference type="EMBL" id="SAUW01000008">
    <property type="protein sequence ID" value="RWR12383.1"/>
    <property type="molecule type" value="Genomic_DNA"/>
</dbReference>
<evidence type="ECO:0000259" key="8">
    <source>
        <dbReference type="Pfam" id="PF13567"/>
    </source>
</evidence>
<feature type="domain" description="DUF4131" evidence="8">
    <location>
        <begin position="20"/>
        <end position="174"/>
    </location>
</feature>
<dbReference type="NCBIfam" id="TIGR00360">
    <property type="entry name" value="ComEC_N-term"/>
    <property type="match status" value="1"/>
</dbReference>
<keyword evidence="3 6" id="KW-0812">Transmembrane</keyword>
<feature type="transmembrane region" description="Helical" evidence="6">
    <location>
        <begin position="322"/>
        <end position="339"/>
    </location>
</feature>
<feature type="transmembrane region" description="Helical" evidence="6">
    <location>
        <begin position="238"/>
        <end position="260"/>
    </location>
</feature>
<keyword evidence="5 6" id="KW-0472">Membrane</keyword>
<keyword evidence="4 6" id="KW-1133">Transmembrane helix</keyword>
<feature type="domain" description="ComEC/Rec2-related protein" evidence="7">
    <location>
        <begin position="217"/>
        <end position="491"/>
    </location>
</feature>
<dbReference type="InterPro" id="IPR004477">
    <property type="entry name" value="ComEC_N"/>
</dbReference>
<keyword evidence="2" id="KW-1003">Cell membrane</keyword>
<feature type="transmembrane region" description="Helical" evidence="6">
    <location>
        <begin position="378"/>
        <end position="400"/>
    </location>
</feature>
<proteinExistence type="predicted"/>
<evidence type="ECO:0000256" key="2">
    <source>
        <dbReference type="ARBA" id="ARBA00022475"/>
    </source>
</evidence>
<organism evidence="9 10">
    <name type="scientific">Paenirhodobacter populi</name>
    <dbReference type="NCBI Taxonomy" id="2306993"/>
    <lineage>
        <taxon>Bacteria</taxon>
        <taxon>Pseudomonadati</taxon>
        <taxon>Pseudomonadota</taxon>
        <taxon>Alphaproteobacteria</taxon>
        <taxon>Rhodobacterales</taxon>
        <taxon>Rhodobacter group</taxon>
        <taxon>Paenirhodobacter</taxon>
    </lineage>
</organism>
<comment type="caution">
    <text evidence="9">The sequence shown here is derived from an EMBL/GenBank/DDBJ whole genome shotgun (WGS) entry which is preliminary data.</text>
</comment>
<evidence type="ECO:0000256" key="4">
    <source>
        <dbReference type="ARBA" id="ARBA00022989"/>
    </source>
</evidence>
<evidence type="ECO:0000313" key="9">
    <source>
        <dbReference type="EMBL" id="RWR12383.1"/>
    </source>
</evidence>
<dbReference type="InterPro" id="IPR025405">
    <property type="entry name" value="DUF4131"/>
</dbReference>
<accession>A0A443IW61</accession>
<evidence type="ECO:0000256" key="6">
    <source>
        <dbReference type="SAM" id="Phobius"/>
    </source>
</evidence>
<feature type="transmembrane region" description="Helical" evidence="6">
    <location>
        <begin position="44"/>
        <end position="63"/>
    </location>
</feature>
<feature type="transmembrane region" description="Helical" evidence="6">
    <location>
        <begin position="20"/>
        <end position="39"/>
    </location>
</feature>
<evidence type="ECO:0000256" key="5">
    <source>
        <dbReference type="ARBA" id="ARBA00023136"/>
    </source>
</evidence>
<gene>
    <name evidence="9" type="ORF">D2T33_09365</name>
</gene>
<dbReference type="AlphaFoldDB" id="A0A443IW61"/>
<dbReference type="PANTHER" id="PTHR30619:SF1">
    <property type="entry name" value="RECOMBINATION PROTEIN 2"/>
    <property type="match status" value="1"/>
</dbReference>
<dbReference type="Pfam" id="PF13567">
    <property type="entry name" value="DUF4131"/>
    <property type="match status" value="1"/>
</dbReference>
<reference evidence="9 10" key="1">
    <citation type="submission" date="2019-01" db="EMBL/GenBank/DDBJ databases">
        <title>Sinorhodobacter populi sp. nov. isolated from the symptomatic bark tissue of Populus euramericana canker.</title>
        <authorList>
            <person name="Xu G."/>
        </authorList>
    </citation>
    <scope>NUCLEOTIDE SEQUENCE [LARGE SCALE GENOMIC DNA]</scope>
    <source>
        <strain evidence="9 10">2D-5</strain>
    </source>
</reference>
<comment type="subcellular location">
    <subcellularLocation>
        <location evidence="1">Cell membrane</location>
        <topology evidence="1">Multi-pass membrane protein</topology>
    </subcellularLocation>
</comment>
<name>A0A443IW61_9RHOB</name>
<dbReference type="Proteomes" id="UP000285710">
    <property type="component" value="Unassembled WGS sequence"/>
</dbReference>
<dbReference type="PANTHER" id="PTHR30619">
    <property type="entry name" value="DNA INTERNALIZATION/COMPETENCE PROTEIN COMEC/REC2"/>
    <property type="match status" value="1"/>
</dbReference>
<evidence type="ECO:0000256" key="3">
    <source>
        <dbReference type="ARBA" id="ARBA00022692"/>
    </source>
</evidence>
<feature type="transmembrane region" description="Helical" evidence="6">
    <location>
        <begin position="272"/>
        <end position="294"/>
    </location>
</feature>
<dbReference type="Pfam" id="PF03772">
    <property type="entry name" value="Competence"/>
    <property type="match status" value="1"/>
</dbReference>
<sequence>MPVAIGCGGGVYFALRTEPSGLVLAALLAVMVAGVAGLLRGPEALRLLAGLVAFAALGFTLSAHRTHSVAAPVLDFRYYGPVEGRIVKVDRSSRDLIRLTLDRVTLKRVAPERTPERVRVSLHGAQDHLLPEPGMRVMLTANLMAPNGPAEPGGWDYRRTAWFESLGAVGYSRTPVMLVEGADPHDLALAGHRARMAISRAMQERMPGQAGAVAAALMTGDRSGITEATNEVMRISNLYHIVSISGLHMAMLAGFVFAAIRYGLAACGTLALILPAKKIAAAAALVAASVYLWIAGPEVATQRSYIMAAVMLLAVLFDRRALSLRTVAMAAVMILIARPESLTEPGFQMSFAATVGLIVSNTRWAEWSRPLPHLLRPAIALLFTSLVAGIVTGPIAAAHFNRGSGYGLLANFLAVPVMGTLVMPGGVIAAVLAPFGLAAPALWVMDLGTRWMILVAEWVAGLKGASVMVMAPPVAVLPVMSLGAVVAVLARGPLRMAGMVAVAVSMVLWTQAERPVLLVSSGAEIVGLAGPEGRGLSKPVADFVASSWLAADGDGATVAEAAARPVFTGDRGARVANWQGRAVVHLTGKAGLESLPQYCRDGALVILAGTAPAEGAGSCEIWDQPRLRDSGALAFDARGDVTWANAVSGIRPWTVAGRWAQ</sequence>
<keyword evidence="10" id="KW-1185">Reference proteome</keyword>
<protein>
    <submittedName>
        <fullName evidence="9">ComEC family competence protein</fullName>
    </submittedName>
</protein>
<dbReference type="GO" id="GO:0005886">
    <property type="term" value="C:plasma membrane"/>
    <property type="evidence" value="ECO:0007669"/>
    <property type="project" value="UniProtKB-SubCell"/>
</dbReference>
<evidence type="ECO:0000259" key="7">
    <source>
        <dbReference type="Pfam" id="PF03772"/>
    </source>
</evidence>
<reference evidence="9 10" key="2">
    <citation type="submission" date="2019-01" db="EMBL/GenBank/DDBJ databases">
        <authorList>
            <person name="Li Y."/>
        </authorList>
    </citation>
    <scope>NUCLEOTIDE SEQUENCE [LARGE SCALE GENOMIC DNA]</scope>
    <source>
        <strain evidence="9 10">2D-5</strain>
    </source>
</reference>
<evidence type="ECO:0000313" key="10">
    <source>
        <dbReference type="Proteomes" id="UP000285710"/>
    </source>
</evidence>
<dbReference type="InterPro" id="IPR052159">
    <property type="entry name" value="Competence_DNA_uptake"/>
</dbReference>